<reference evidence="2" key="1">
    <citation type="submission" date="2019-12" db="EMBL/GenBank/DDBJ databases">
        <title>Genome sequencing and annotation of Brassica cretica.</title>
        <authorList>
            <person name="Studholme D.J."/>
            <person name="Sarris P.F."/>
        </authorList>
    </citation>
    <scope>NUCLEOTIDE SEQUENCE</scope>
    <source>
        <strain evidence="2">PFS-001/15</strain>
        <tissue evidence="2">Leaf</tissue>
    </source>
</reference>
<accession>A0A8S9J9U4</accession>
<sequence length="345" mass="38854">MGDITERNYAGNSTKLLDIQLRDLSETIIECTLWEKHAEDLHSYVKNNKTGPVILLGSLTRTKRYNGKISVQNSRFSTKLFLNEDIDEISALKKGMASADSLAPFTVSPMVPPTRNKERRCCSTAQPYFNPVTEQIEANKYSCDTCEKDEITTILRYKVQVKVADHTGKLMDLEGRKFAWIIRVKGTEKNYKQPSFKVFKLSDKHEVIHKFQDNVTMEVTTHPDLAISSSTCSAMQVENTSSEANDNDLPSCSHMTPTTKRQRSHSIDDEGIQESSTKPKGTSKMAKQKVDLGSLQENSGILTDILTENEILGISRGISEEIPRKPKIWVSSEFPRNIPTEFRGT</sequence>
<evidence type="ECO:0000256" key="1">
    <source>
        <dbReference type="SAM" id="MobiDB-lite"/>
    </source>
</evidence>
<gene>
    <name evidence="2" type="ORF">F2Q68_00005196</name>
</gene>
<proteinExistence type="predicted"/>
<organism evidence="2 3">
    <name type="scientific">Brassica cretica</name>
    <name type="common">Mustard</name>
    <dbReference type="NCBI Taxonomy" id="69181"/>
    <lineage>
        <taxon>Eukaryota</taxon>
        <taxon>Viridiplantae</taxon>
        <taxon>Streptophyta</taxon>
        <taxon>Embryophyta</taxon>
        <taxon>Tracheophyta</taxon>
        <taxon>Spermatophyta</taxon>
        <taxon>Magnoliopsida</taxon>
        <taxon>eudicotyledons</taxon>
        <taxon>Gunneridae</taxon>
        <taxon>Pentapetalae</taxon>
        <taxon>rosids</taxon>
        <taxon>malvids</taxon>
        <taxon>Brassicales</taxon>
        <taxon>Brassicaceae</taxon>
        <taxon>Brassiceae</taxon>
        <taxon>Brassica</taxon>
    </lineage>
</organism>
<dbReference type="Gene3D" id="2.40.50.140">
    <property type="entry name" value="Nucleic acid-binding proteins"/>
    <property type="match status" value="1"/>
</dbReference>
<dbReference type="InterPro" id="IPR012340">
    <property type="entry name" value="NA-bd_OB-fold"/>
</dbReference>
<evidence type="ECO:0000313" key="3">
    <source>
        <dbReference type="Proteomes" id="UP000712281"/>
    </source>
</evidence>
<dbReference type="Proteomes" id="UP000712281">
    <property type="component" value="Unassembled WGS sequence"/>
</dbReference>
<evidence type="ECO:0008006" key="4">
    <source>
        <dbReference type="Google" id="ProtNLM"/>
    </source>
</evidence>
<dbReference type="AlphaFoldDB" id="A0A8S9J9U4"/>
<dbReference type="SUPFAM" id="SSF50249">
    <property type="entry name" value="Nucleic acid-binding proteins"/>
    <property type="match status" value="1"/>
</dbReference>
<comment type="caution">
    <text evidence="2">The sequence shown here is derived from an EMBL/GenBank/DDBJ whole genome shotgun (WGS) entry which is preliminary data.</text>
</comment>
<dbReference type="CDD" id="cd04481">
    <property type="entry name" value="RPA1_DBD_B_like"/>
    <property type="match status" value="1"/>
</dbReference>
<feature type="compositionally biased region" description="Polar residues" evidence="1">
    <location>
        <begin position="236"/>
        <end position="259"/>
    </location>
</feature>
<dbReference type="EMBL" id="QGKW02001660">
    <property type="protein sequence ID" value="KAF2578884.1"/>
    <property type="molecule type" value="Genomic_DNA"/>
</dbReference>
<feature type="region of interest" description="Disordered" evidence="1">
    <location>
        <begin position="236"/>
        <end position="291"/>
    </location>
</feature>
<evidence type="ECO:0000313" key="2">
    <source>
        <dbReference type="EMBL" id="KAF2578884.1"/>
    </source>
</evidence>
<protein>
    <recommendedName>
        <fullName evidence="4">Replication factor A C-terminal domain-containing protein</fullName>
    </recommendedName>
</protein>
<name>A0A8S9J9U4_BRACR</name>